<dbReference type="Pfam" id="PF07157">
    <property type="entry name" value="DNA_circ_N"/>
    <property type="match status" value="1"/>
</dbReference>
<evidence type="ECO:0000313" key="2">
    <source>
        <dbReference type="EMBL" id="SEI42594.1"/>
    </source>
</evidence>
<dbReference type="PANTHER" id="PTHR37829:SF3">
    <property type="entry name" value="PROTEIN JAYE-RELATED"/>
    <property type="match status" value="1"/>
</dbReference>
<sequence length="474" mass="49915">MNIGGGAGAVLSTASGIGNLASSLAARLGGSAASYFEQLRPASYRGVPFVSLGSEAAFGRRNQVHQYPQRDTPWIEDLGRGARRIRMYGFVIGDDVIMQRDVMIAAVETAGDGELIHPTLGRLNVNLDGFRSIEHWERGRYFEFQFEFVEAGQRTYPTAETATTQSVLNAVTGLNVAAALNFAKTALNAIAYGAAVLGTVVNTALGWYTYAKNIVGDARNLFQLLFNLPGDFGRFAGSATVPTFSKYPSSSVQSNQTTQSMIEAATTARANVSTAADTMAAAAAGFDATTVDTFTASVQGVTSAVLAATNDPNDSIRLLSSLSTFVPDAGTTTSVIGTAMGDMQSACSDLFRRTSIGAVAQASSTYQPTSSDDAARVRDLVTDLIDAEMTVAGDQGEDETYEALSTLRAAVVADLNKRGAGLSSIKTFNLPAPMPSLALAARLYRDPTRADDLVAQANPVHPAFMPTTFKALAN</sequence>
<evidence type="ECO:0000313" key="3">
    <source>
        <dbReference type="Proteomes" id="UP000198866"/>
    </source>
</evidence>
<gene>
    <name evidence="2" type="ORF">SAMN05192539_1001321</name>
</gene>
<reference evidence="3" key="1">
    <citation type="submission" date="2016-10" db="EMBL/GenBank/DDBJ databases">
        <authorList>
            <person name="Varghese N."/>
            <person name="Submissions S."/>
        </authorList>
    </citation>
    <scope>NUCLEOTIDE SEQUENCE [LARGE SCALE GENOMIC DNA]</scope>
    <source>
        <strain evidence="3">LMG 26031</strain>
    </source>
</reference>
<dbReference type="PANTHER" id="PTHR37829">
    <property type="entry name" value="PHAGE-LIKE ELEMENT PBSX PROTEIN XKDT"/>
    <property type="match status" value="1"/>
</dbReference>
<organism evidence="2 3">
    <name type="scientific">Paraburkholderia diazotrophica</name>
    <dbReference type="NCBI Taxonomy" id="667676"/>
    <lineage>
        <taxon>Bacteria</taxon>
        <taxon>Pseudomonadati</taxon>
        <taxon>Pseudomonadota</taxon>
        <taxon>Betaproteobacteria</taxon>
        <taxon>Burkholderiales</taxon>
        <taxon>Burkholderiaceae</taxon>
        <taxon>Paraburkholderia</taxon>
    </lineage>
</organism>
<dbReference type="OrthoDB" id="378644at2"/>
<dbReference type="InterPro" id="IPR052399">
    <property type="entry name" value="Phage_Baseplate_Assmbl_Protein"/>
</dbReference>
<dbReference type="STRING" id="667676.SAMN05192539_1001321"/>
<dbReference type="Proteomes" id="UP000198866">
    <property type="component" value="Unassembled WGS sequence"/>
</dbReference>
<feature type="domain" description="DNA circulation N-terminal" evidence="1">
    <location>
        <begin position="39"/>
        <end position="125"/>
    </location>
</feature>
<accession>A0A1H6QNN4</accession>
<name>A0A1H6QNN4_9BURK</name>
<dbReference type="EMBL" id="FNYE01000001">
    <property type="protein sequence ID" value="SEI42594.1"/>
    <property type="molecule type" value="Genomic_DNA"/>
</dbReference>
<keyword evidence="3" id="KW-1185">Reference proteome</keyword>
<evidence type="ECO:0000259" key="1">
    <source>
        <dbReference type="Pfam" id="PF07157"/>
    </source>
</evidence>
<proteinExistence type="predicted"/>
<dbReference type="InterPro" id="IPR009826">
    <property type="entry name" value="DNA_circ_N"/>
</dbReference>
<dbReference type="RefSeq" id="WP_090861978.1">
    <property type="nucleotide sequence ID" value="NZ_FNYE01000001.1"/>
</dbReference>
<dbReference type="AlphaFoldDB" id="A0A1H6QNN4"/>
<protein>
    <submittedName>
        <fullName evidence="2">Mu-like prophage DNA circulation protein</fullName>
    </submittedName>
</protein>